<accession>A0A2K2CU13</accession>
<dbReference type="GeneID" id="112272471"/>
<dbReference type="FunCoup" id="A0A2K2CU13">
    <property type="interactions" value="7"/>
</dbReference>
<evidence type="ECO:0000313" key="3">
    <source>
        <dbReference type="EMBL" id="PNT65518.1"/>
    </source>
</evidence>
<dbReference type="Pfam" id="PF03080">
    <property type="entry name" value="Neprosin"/>
    <property type="match status" value="1"/>
</dbReference>
<organism evidence="3">
    <name type="scientific">Brachypodium distachyon</name>
    <name type="common">Purple false brome</name>
    <name type="synonym">Trachynia distachya</name>
    <dbReference type="NCBI Taxonomy" id="15368"/>
    <lineage>
        <taxon>Eukaryota</taxon>
        <taxon>Viridiplantae</taxon>
        <taxon>Streptophyta</taxon>
        <taxon>Embryophyta</taxon>
        <taxon>Tracheophyta</taxon>
        <taxon>Spermatophyta</taxon>
        <taxon>Magnoliopsida</taxon>
        <taxon>Liliopsida</taxon>
        <taxon>Poales</taxon>
        <taxon>Poaceae</taxon>
        <taxon>BOP clade</taxon>
        <taxon>Pooideae</taxon>
        <taxon>Stipodae</taxon>
        <taxon>Brachypodieae</taxon>
        <taxon>Brachypodium</taxon>
    </lineage>
</organism>
<dbReference type="EnsemblPlants" id="PNT65518">
    <property type="protein sequence ID" value="PNT65518"/>
    <property type="gene ID" value="BRADI_4g43743v3"/>
</dbReference>
<feature type="signal peptide" evidence="1">
    <location>
        <begin position="1"/>
        <end position="21"/>
    </location>
</feature>
<evidence type="ECO:0000313" key="4">
    <source>
        <dbReference type="EnsemblPlants" id="PNT65518"/>
    </source>
</evidence>
<reference evidence="3" key="2">
    <citation type="submission" date="2017-06" db="EMBL/GenBank/DDBJ databases">
        <title>WGS assembly of Brachypodium distachyon.</title>
        <authorList>
            <consortium name="The International Brachypodium Initiative"/>
            <person name="Lucas S."/>
            <person name="Harmon-Smith M."/>
            <person name="Lail K."/>
            <person name="Tice H."/>
            <person name="Grimwood J."/>
            <person name="Bruce D."/>
            <person name="Barry K."/>
            <person name="Shu S."/>
            <person name="Lindquist E."/>
            <person name="Wang M."/>
            <person name="Pitluck S."/>
            <person name="Vogel J.P."/>
            <person name="Garvin D.F."/>
            <person name="Mockler T.C."/>
            <person name="Schmutz J."/>
            <person name="Rokhsar D."/>
            <person name="Bevan M.W."/>
        </authorList>
    </citation>
    <scope>NUCLEOTIDE SEQUENCE</scope>
    <source>
        <strain evidence="3">Bd21</strain>
    </source>
</reference>
<dbReference type="PANTHER" id="PTHR31589:SF135">
    <property type="entry name" value="OS05G0341100 PROTEIN"/>
    <property type="match status" value="1"/>
</dbReference>
<dbReference type="AlphaFoldDB" id="A0A2K2CU13"/>
<dbReference type="KEGG" id="bdi:112272471"/>
<dbReference type="InterPro" id="IPR053168">
    <property type="entry name" value="Glutamic_endopeptidase"/>
</dbReference>
<dbReference type="ExpressionAtlas" id="A0A2K2CU13">
    <property type="expression patterns" value="baseline"/>
</dbReference>
<keyword evidence="1" id="KW-0732">Signal</keyword>
<dbReference type="InterPro" id="IPR004314">
    <property type="entry name" value="Neprosin"/>
</dbReference>
<evidence type="ECO:0000259" key="2">
    <source>
        <dbReference type="PROSITE" id="PS52045"/>
    </source>
</evidence>
<dbReference type="InterPro" id="IPR025521">
    <property type="entry name" value="Neprosin_propep"/>
</dbReference>
<dbReference type="EMBL" id="CM000883">
    <property type="protein sequence ID" value="PNT65518.1"/>
    <property type="molecule type" value="Genomic_DNA"/>
</dbReference>
<dbReference type="RefSeq" id="XP_024319104.1">
    <property type="nucleotide sequence ID" value="XM_024463336.1"/>
</dbReference>
<gene>
    <name evidence="4" type="primary">LOC112272471</name>
    <name evidence="3" type="ORF">BRADI_4g43743v3</name>
</gene>
<evidence type="ECO:0000256" key="1">
    <source>
        <dbReference type="SAM" id="SignalP"/>
    </source>
</evidence>
<dbReference type="Gramene" id="PNT65518">
    <property type="protein sequence ID" value="PNT65518"/>
    <property type="gene ID" value="BRADI_4g43743v3"/>
</dbReference>
<sequence>MIQHTATTLVTLIFLPYIALALGDGQSNDHDAVKSVLTKDSDLFKCINIHQQPTLSHPLLKNHKVQMKPNSYPYELHNRSLSLSTKSLAQLPTISCPRGTVPILQDTKGDIKNSEGFHTLDGPRGELAMIKTVDEIFGSRVSINVYEPKVKEQTKDFSASWVIMLNKENAIESIGAGSMVWPSFSGDNFARFHITWRDNSHDALCYDHGCPGFVQVNSKIGLGSRIQPVSVYNGPQHFIDVLLFKDPNTTNWWVLLGGTPIGYWPNSIFSHLKDSVTEVGWGGQVYGPTIQSNFPQMGSGHFAWEGFGKAAYVSNIKIVRNNNKYYTPDTDQTFAKSTRPNCYPVGNYGQDEGGMHIYYGGPGGCDKF</sequence>
<proteinExistence type="predicted"/>
<dbReference type="Proteomes" id="UP000008810">
    <property type="component" value="Chromosome 4"/>
</dbReference>
<name>A0A2K2CU13_BRADI</name>
<dbReference type="PANTHER" id="PTHR31589">
    <property type="entry name" value="PROTEIN, PUTATIVE (DUF239)-RELATED-RELATED"/>
    <property type="match status" value="1"/>
</dbReference>
<keyword evidence="5" id="KW-1185">Reference proteome</keyword>
<reference evidence="3 4" key="1">
    <citation type="journal article" date="2010" name="Nature">
        <title>Genome sequencing and analysis of the model grass Brachypodium distachyon.</title>
        <authorList>
            <consortium name="International Brachypodium Initiative"/>
        </authorList>
    </citation>
    <scope>NUCLEOTIDE SEQUENCE [LARGE SCALE GENOMIC DNA]</scope>
    <source>
        <strain evidence="3 4">Bd21</strain>
    </source>
</reference>
<reference evidence="4" key="3">
    <citation type="submission" date="2018-08" db="UniProtKB">
        <authorList>
            <consortium name="EnsemblPlants"/>
        </authorList>
    </citation>
    <scope>IDENTIFICATION</scope>
    <source>
        <strain evidence="4">cv. Bd21</strain>
    </source>
</reference>
<feature type="domain" description="Neprosin PEP catalytic" evidence="2">
    <location>
        <begin position="117"/>
        <end position="366"/>
    </location>
</feature>
<feature type="chain" id="PRO_5043158568" description="Neprosin PEP catalytic domain-containing protein" evidence="1">
    <location>
        <begin position="22"/>
        <end position="368"/>
    </location>
</feature>
<protein>
    <recommendedName>
        <fullName evidence="2">Neprosin PEP catalytic domain-containing protein</fullName>
    </recommendedName>
</protein>
<dbReference type="OrthoDB" id="784883at2759"/>
<evidence type="ECO:0000313" key="5">
    <source>
        <dbReference type="Proteomes" id="UP000008810"/>
    </source>
</evidence>
<dbReference type="Pfam" id="PF14365">
    <property type="entry name" value="Neprosin_AP"/>
    <property type="match status" value="1"/>
</dbReference>
<dbReference type="PROSITE" id="PS52045">
    <property type="entry name" value="NEPROSIN_PEP_CD"/>
    <property type="match status" value="1"/>
</dbReference>